<gene>
    <name evidence="1" type="ORF">DFP99_1137</name>
</gene>
<dbReference type="EMBL" id="QRAS01000002">
    <property type="protein sequence ID" value="RDL06746.1"/>
    <property type="molecule type" value="Genomic_DNA"/>
</dbReference>
<dbReference type="Proteomes" id="UP000254912">
    <property type="component" value="Unassembled WGS sequence"/>
</dbReference>
<dbReference type="KEGG" id="wso:WSWS_01551"/>
<sequence length="96" mass="11028">MTLFGISILVVFIWNIMVLAAYAADKRKAIAHAWRTPEKTLLTMAVIFGGYGALLGGLVWHHKTKKWYFWLAWLIGIILVNMLFSILWILHSTNKI</sequence>
<dbReference type="InterPro" id="IPR010718">
    <property type="entry name" value="DUF1294"/>
</dbReference>
<dbReference type="RefSeq" id="WP_070230706.1">
    <property type="nucleotide sequence ID" value="NZ_BJYO01000003.1"/>
</dbReference>
<organism evidence="1 2">
    <name type="scientific">Weissella soli</name>
    <dbReference type="NCBI Taxonomy" id="155866"/>
    <lineage>
        <taxon>Bacteria</taxon>
        <taxon>Bacillati</taxon>
        <taxon>Bacillota</taxon>
        <taxon>Bacilli</taxon>
        <taxon>Lactobacillales</taxon>
        <taxon>Lactobacillaceae</taxon>
        <taxon>Weissella</taxon>
    </lineage>
</organism>
<evidence type="ECO:0000313" key="1">
    <source>
        <dbReference type="EMBL" id="RDL06746.1"/>
    </source>
</evidence>
<proteinExistence type="predicted"/>
<keyword evidence="2" id="KW-1185">Reference proteome</keyword>
<dbReference type="GeneID" id="94546735"/>
<dbReference type="AlphaFoldDB" id="A0A288QAR8"/>
<dbReference type="Pfam" id="PF06961">
    <property type="entry name" value="DUF1294"/>
    <property type="match status" value="1"/>
</dbReference>
<accession>A0A288QAR8</accession>
<comment type="caution">
    <text evidence="1">The sequence shown here is derived from an EMBL/GenBank/DDBJ whole genome shotgun (WGS) entry which is preliminary data.</text>
</comment>
<reference evidence="1 2" key="1">
    <citation type="submission" date="2018-07" db="EMBL/GenBank/DDBJ databases">
        <title>Genomic Encyclopedia of Type Strains, Phase III (KMG-III): the genomes of soil and plant-associated and newly described type strains.</title>
        <authorList>
            <person name="Whitman W."/>
        </authorList>
    </citation>
    <scope>NUCLEOTIDE SEQUENCE [LARGE SCALE GENOMIC DNA]</scope>
    <source>
        <strain evidence="1 2">CECT 7031</strain>
    </source>
</reference>
<dbReference type="OrthoDB" id="1698854at2"/>
<name>A0A288QAR8_9LACO</name>
<protein>
    <submittedName>
        <fullName evidence="1">Uncharacterized membrane protein YsdA (DUF1294 family)</fullName>
    </submittedName>
</protein>
<evidence type="ECO:0000313" key="2">
    <source>
        <dbReference type="Proteomes" id="UP000254912"/>
    </source>
</evidence>